<dbReference type="InParanoid" id="F4WCQ5"/>
<reference evidence="2" key="1">
    <citation type="submission" date="2011-02" db="EMBL/GenBank/DDBJ databases">
        <title>The genome of the leaf-cutting ant Acromyrmex echinatior suggests key adaptations to social evolution and fungus farming.</title>
        <authorList>
            <person name="Nygaard S."/>
            <person name="Zhang G."/>
        </authorList>
    </citation>
    <scope>NUCLEOTIDE SEQUENCE</scope>
</reference>
<protein>
    <submittedName>
        <fullName evidence="2">Uncharacterized protein</fullName>
    </submittedName>
</protein>
<evidence type="ECO:0000256" key="1">
    <source>
        <dbReference type="SAM" id="MobiDB-lite"/>
    </source>
</evidence>
<dbReference type="AlphaFoldDB" id="F4WCQ5"/>
<feature type="region of interest" description="Disordered" evidence="1">
    <location>
        <begin position="117"/>
        <end position="141"/>
    </location>
</feature>
<accession>F4WCQ5</accession>
<gene>
    <name evidence="2" type="ORF">G5I_03331</name>
</gene>
<dbReference type="EMBL" id="GL888070">
    <property type="protein sequence ID" value="EGI68235.1"/>
    <property type="molecule type" value="Genomic_DNA"/>
</dbReference>
<proteinExistence type="predicted"/>
<dbReference type="Proteomes" id="UP000007755">
    <property type="component" value="Unassembled WGS sequence"/>
</dbReference>
<sequence>MKAIYRGVAAFATIENRRDLKGKDAPQIDQIHRQISRLTAFLRSCLTVLPCHARDLREKPRSDDDSVPRTSRAKSTIKAFCDLLKCRADAAEERIGPPEGIRQQGVQFGMHWRKNGEARRKTPRVEPTMKGQEGSGMLPYTLPATTMTATTTRMTTTDNASTVLASDMPISET</sequence>
<evidence type="ECO:0000313" key="2">
    <source>
        <dbReference type="EMBL" id="EGI68235.1"/>
    </source>
</evidence>
<evidence type="ECO:0000313" key="3">
    <source>
        <dbReference type="Proteomes" id="UP000007755"/>
    </source>
</evidence>
<keyword evidence="3" id="KW-1185">Reference proteome</keyword>
<organism evidence="3">
    <name type="scientific">Acromyrmex echinatior</name>
    <name type="common">Panamanian leafcutter ant</name>
    <name type="synonym">Acromyrmex octospinosus echinatior</name>
    <dbReference type="NCBI Taxonomy" id="103372"/>
    <lineage>
        <taxon>Eukaryota</taxon>
        <taxon>Metazoa</taxon>
        <taxon>Ecdysozoa</taxon>
        <taxon>Arthropoda</taxon>
        <taxon>Hexapoda</taxon>
        <taxon>Insecta</taxon>
        <taxon>Pterygota</taxon>
        <taxon>Neoptera</taxon>
        <taxon>Endopterygota</taxon>
        <taxon>Hymenoptera</taxon>
        <taxon>Apocrita</taxon>
        <taxon>Aculeata</taxon>
        <taxon>Formicoidea</taxon>
        <taxon>Formicidae</taxon>
        <taxon>Myrmicinae</taxon>
        <taxon>Acromyrmex</taxon>
    </lineage>
</organism>
<name>F4WCQ5_ACREC</name>